<evidence type="ECO:0000313" key="3">
    <source>
        <dbReference type="Proteomes" id="UP000289465"/>
    </source>
</evidence>
<dbReference type="Gene3D" id="3.40.190.150">
    <property type="entry name" value="Bordetella uptake gene, domain 1"/>
    <property type="match status" value="1"/>
</dbReference>
<dbReference type="AlphaFoldDB" id="A0A446CDS7"/>
<evidence type="ECO:0000256" key="1">
    <source>
        <dbReference type="ARBA" id="ARBA00006987"/>
    </source>
</evidence>
<name>A0A446CDS7_9BURK</name>
<sequence length="331" mass="35310">MSRRSFLMKMGAGVAAARVTGFGVAMSSAGSVGAQSRKPITLMVGFPPGGGPDLVARAVAEPARRDLGQAIVIENRIGASGRIALDWLRKAEGNGSNFVLTPASMLTAYPQVYKRLSYSLAEFAPVCKLCRYHLSVVAPANAPYSTLQEFVAWARSSKEATFGVPGQGNATEFTGRLLAQAENLSLEPISYRGGPQLTQAVTAGEVNVAVNLSSNFIELIKAGRLKVLAVTTAARSPFSPDVPTLVELGYPDIVFEEFIGIVARNGTPEPGIVRLQDAMQAALQDATVRDTLSRSEYLPDFKPARLLGADLVASSERWKALVRKIGFKPIE</sequence>
<accession>A0A446CDS7</accession>
<dbReference type="Pfam" id="PF03401">
    <property type="entry name" value="TctC"/>
    <property type="match status" value="1"/>
</dbReference>
<dbReference type="OrthoDB" id="8686127at2"/>
<dbReference type="Proteomes" id="UP000289465">
    <property type="component" value="Unassembled WGS sequence"/>
</dbReference>
<protein>
    <recommendedName>
        <fullName evidence="4">Tripartite tricarboxylate transporter family receptor</fullName>
    </recommendedName>
</protein>
<dbReference type="SUPFAM" id="SSF53850">
    <property type="entry name" value="Periplasmic binding protein-like II"/>
    <property type="match status" value="1"/>
</dbReference>
<dbReference type="RefSeq" id="WP_129240624.1">
    <property type="nucleotide sequence ID" value="NZ_UFQC01000008.1"/>
</dbReference>
<organism evidence="2 3">
    <name type="scientific">Achromobacter veterisilvae</name>
    <dbReference type="NCBI Taxonomy" id="2069367"/>
    <lineage>
        <taxon>Bacteria</taxon>
        <taxon>Pseudomonadati</taxon>
        <taxon>Pseudomonadota</taxon>
        <taxon>Betaproteobacteria</taxon>
        <taxon>Burkholderiales</taxon>
        <taxon>Alcaligenaceae</taxon>
        <taxon>Achromobacter</taxon>
    </lineage>
</organism>
<evidence type="ECO:0008006" key="4">
    <source>
        <dbReference type="Google" id="ProtNLM"/>
    </source>
</evidence>
<dbReference type="PANTHER" id="PTHR42928:SF5">
    <property type="entry name" value="BLR1237 PROTEIN"/>
    <property type="match status" value="1"/>
</dbReference>
<proteinExistence type="inferred from homology"/>
<dbReference type="PANTHER" id="PTHR42928">
    <property type="entry name" value="TRICARBOXYLATE-BINDING PROTEIN"/>
    <property type="match status" value="1"/>
</dbReference>
<dbReference type="Gene3D" id="3.40.190.10">
    <property type="entry name" value="Periplasmic binding protein-like II"/>
    <property type="match status" value="1"/>
</dbReference>
<dbReference type="CDD" id="cd07012">
    <property type="entry name" value="PBP2_Bug_TTT"/>
    <property type="match status" value="1"/>
</dbReference>
<gene>
    <name evidence="2" type="ORF">AVE30378_01927</name>
</gene>
<comment type="similarity">
    <text evidence="1">Belongs to the UPF0065 (bug) family.</text>
</comment>
<dbReference type="EMBL" id="UFQC01000008">
    <property type="protein sequence ID" value="SSW65992.1"/>
    <property type="molecule type" value="Genomic_DNA"/>
</dbReference>
<dbReference type="PIRSF" id="PIRSF017082">
    <property type="entry name" value="YflP"/>
    <property type="match status" value="1"/>
</dbReference>
<reference evidence="2 3" key="1">
    <citation type="submission" date="2018-07" db="EMBL/GenBank/DDBJ databases">
        <authorList>
            <person name="Peeters C."/>
        </authorList>
    </citation>
    <scope>NUCLEOTIDE SEQUENCE [LARGE SCALE GENOMIC DNA]</scope>
    <source>
        <strain evidence="2 3">LMG 30378</strain>
    </source>
</reference>
<evidence type="ECO:0000313" key="2">
    <source>
        <dbReference type="EMBL" id="SSW65992.1"/>
    </source>
</evidence>
<dbReference type="InterPro" id="IPR042100">
    <property type="entry name" value="Bug_dom1"/>
</dbReference>
<dbReference type="InterPro" id="IPR005064">
    <property type="entry name" value="BUG"/>
</dbReference>